<proteinExistence type="predicted"/>
<feature type="compositionally biased region" description="Basic residues" evidence="1">
    <location>
        <begin position="48"/>
        <end position="62"/>
    </location>
</feature>
<dbReference type="OrthoDB" id="306254at2759"/>
<protein>
    <recommendedName>
        <fullName evidence="2">DUF4378 domain-containing protein</fullName>
    </recommendedName>
</protein>
<evidence type="ECO:0000256" key="1">
    <source>
        <dbReference type="SAM" id="MobiDB-lite"/>
    </source>
</evidence>
<gene>
    <name evidence="3" type="ORF">SteCoe_2152</name>
</gene>
<accession>A0A1R2D073</accession>
<name>A0A1R2D073_9CILI</name>
<keyword evidence="4" id="KW-1185">Reference proteome</keyword>
<dbReference type="Proteomes" id="UP000187209">
    <property type="component" value="Unassembled WGS sequence"/>
</dbReference>
<organism evidence="3 4">
    <name type="scientific">Stentor coeruleus</name>
    <dbReference type="NCBI Taxonomy" id="5963"/>
    <lineage>
        <taxon>Eukaryota</taxon>
        <taxon>Sar</taxon>
        <taxon>Alveolata</taxon>
        <taxon>Ciliophora</taxon>
        <taxon>Postciliodesmatophora</taxon>
        <taxon>Heterotrichea</taxon>
        <taxon>Heterotrichida</taxon>
        <taxon>Stentoridae</taxon>
        <taxon>Stentor</taxon>
    </lineage>
</organism>
<feature type="compositionally biased region" description="Basic residues" evidence="1">
    <location>
        <begin position="28"/>
        <end position="38"/>
    </location>
</feature>
<dbReference type="Pfam" id="PF14309">
    <property type="entry name" value="DUF4378"/>
    <property type="match status" value="1"/>
</dbReference>
<feature type="domain" description="DUF4378" evidence="2">
    <location>
        <begin position="754"/>
        <end position="963"/>
    </location>
</feature>
<evidence type="ECO:0000313" key="3">
    <source>
        <dbReference type="EMBL" id="OMJ94654.1"/>
    </source>
</evidence>
<dbReference type="EMBL" id="MPUH01000023">
    <property type="protein sequence ID" value="OMJ94654.1"/>
    <property type="molecule type" value="Genomic_DNA"/>
</dbReference>
<sequence length="969" mass="112164">MQRTQPKDSFRSPSITPPNCPAKQVTSCKKKPPAHHKNKQSEVITHIKTSHKSSHQKKRSNKNRANSITPKTLKHGIIDRVFHNNNLSETDISGKYIDLTRPSSKINKSLLNRLELTQKVKDIKKNSHLVIEQIIKKSLNKAKQRKLSQEKENKEHELEKEIRRQELNLQNKQIRMQNLKFKKKKTKGKRQLENSNTSMGHHSKVRSESSSKVRNHTGSLLIDPDIRNKRSISIGDYYVTGVERKSDPAILEYIESQNQKCKDLSDFEKLKQRAEEISKAHRLKGLEDFSKIAKVKSPKCLGYDDDLSESSLGSESCRAEDINVKQNISFIEDQESDDSLDQEPFEMDIRIPEGKNLGPFIDSDSENMENGRNNLIGLYSDQENLEDMRNNAAIMIQRAFRKSLIHRFFKAQNKVYSFHRCESFHYIPKNKSQYLKTDQNTCKIMIKPIKKPNKNTTSTYCSEKLLINPQEKPTLSVQSHLSGQILIRPIIKTIKLGIFKQYTFTIFPDKVPNKDQNSLQDLLQEQISWNYAQIYIIEQLRSEEISLVSSLNVPNIEKIVEKINFKFKNLLTALRNSVENTTVDVLENLSVEEFSRYERGKQEKQEILHRVLLEPTEEEKGNFKLNLELISMECNDVGVQQSSDMSSDDEENRLGISHSRSLSQLHGDVNQGKYISTLQPKDSSGPSKFPIFFDIEDNIEVQNVNLLTDEHTEEAPKRNLPSLPNLPMLHLDIMNNDMIYSEPRILTSTDSIVEYIKSVLSKINLPKIFNELKKPLQKSLPDELFKLQEKIVGTPSETKIYDFPSLIDPDDIIDTEIESPDIETTIRQINKADKVHKKMLINVLNYIIQQFRPYDYFGEPLPWSTKTRDPKKFITIPKAIEKIIKDIETISSFQIGRIFNEEIITSNGGIDEGLINGLREDRLERLIFYEIIEEEHEWINYEFEETQIKFDISDMILEELAEEVRVLLG</sequence>
<feature type="region of interest" description="Disordered" evidence="1">
    <location>
        <begin position="1"/>
        <end position="69"/>
    </location>
</feature>
<feature type="region of interest" description="Disordered" evidence="1">
    <location>
        <begin position="173"/>
        <end position="216"/>
    </location>
</feature>
<comment type="caution">
    <text evidence="3">The sequence shown here is derived from an EMBL/GenBank/DDBJ whole genome shotgun (WGS) entry which is preliminary data.</text>
</comment>
<feature type="compositionally biased region" description="Basic and acidic residues" evidence="1">
    <location>
        <begin position="1"/>
        <end position="10"/>
    </location>
</feature>
<evidence type="ECO:0000313" key="4">
    <source>
        <dbReference type="Proteomes" id="UP000187209"/>
    </source>
</evidence>
<dbReference type="InterPro" id="IPR025486">
    <property type="entry name" value="DUF4378"/>
</dbReference>
<reference evidence="3 4" key="1">
    <citation type="submission" date="2016-11" db="EMBL/GenBank/DDBJ databases">
        <title>The macronuclear genome of Stentor coeruleus: a giant cell with tiny introns.</title>
        <authorList>
            <person name="Slabodnick M."/>
            <person name="Ruby J.G."/>
            <person name="Reiff S.B."/>
            <person name="Swart E.C."/>
            <person name="Gosai S."/>
            <person name="Prabakaran S."/>
            <person name="Witkowska E."/>
            <person name="Larue G.E."/>
            <person name="Fisher S."/>
            <person name="Freeman R.M."/>
            <person name="Gunawardena J."/>
            <person name="Chu W."/>
            <person name="Stover N.A."/>
            <person name="Gregory B.D."/>
            <person name="Nowacki M."/>
            <person name="Derisi J."/>
            <person name="Roy S.W."/>
            <person name="Marshall W.F."/>
            <person name="Sood P."/>
        </authorList>
    </citation>
    <scope>NUCLEOTIDE SEQUENCE [LARGE SCALE GENOMIC DNA]</scope>
    <source>
        <strain evidence="3">WM001</strain>
    </source>
</reference>
<evidence type="ECO:0000259" key="2">
    <source>
        <dbReference type="Pfam" id="PF14309"/>
    </source>
</evidence>
<dbReference type="AlphaFoldDB" id="A0A1R2D073"/>
<feature type="compositionally biased region" description="Basic residues" evidence="1">
    <location>
        <begin position="180"/>
        <end position="189"/>
    </location>
</feature>